<comment type="function">
    <text evidence="10">Probably part of an ABC transporter complex. Responsible for energy coupling to the transport system.</text>
</comment>
<dbReference type="PROSITE" id="PS50893">
    <property type="entry name" value="ABC_TRANSPORTER_2"/>
    <property type="match status" value="2"/>
</dbReference>
<evidence type="ECO:0000256" key="1">
    <source>
        <dbReference type="ARBA" id="ARBA00004202"/>
    </source>
</evidence>
<feature type="domain" description="ABC transporter" evidence="11">
    <location>
        <begin position="9"/>
        <end position="250"/>
    </location>
</feature>
<dbReference type="GO" id="GO:0005524">
    <property type="term" value="F:ATP binding"/>
    <property type="evidence" value="ECO:0007669"/>
    <property type="project" value="UniProtKB-KW"/>
</dbReference>
<dbReference type="CDD" id="cd03225">
    <property type="entry name" value="ABC_cobalt_CbiO_domain1"/>
    <property type="match status" value="1"/>
</dbReference>
<dbReference type="Gene3D" id="3.40.50.300">
    <property type="entry name" value="P-loop containing nucleotide triphosphate hydrolases"/>
    <property type="match status" value="2"/>
</dbReference>
<dbReference type="EMBL" id="JAHBCL010000028">
    <property type="protein sequence ID" value="MBS7527964.1"/>
    <property type="molecule type" value="Genomic_DNA"/>
</dbReference>
<evidence type="ECO:0000256" key="10">
    <source>
        <dbReference type="ARBA" id="ARBA00025157"/>
    </source>
</evidence>
<evidence type="ECO:0000256" key="9">
    <source>
        <dbReference type="ARBA" id="ARBA00023136"/>
    </source>
</evidence>
<keyword evidence="3" id="KW-0813">Transport</keyword>
<gene>
    <name evidence="12" type="ORF">KHM83_14860</name>
</gene>
<name>A0ABS5PS16_9FIRM</name>
<dbReference type="InterPro" id="IPR003593">
    <property type="entry name" value="AAA+_ATPase"/>
</dbReference>
<proteinExistence type="inferred from homology"/>
<dbReference type="InterPro" id="IPR017871">
    <property type="entry name" value="ABC_transporter-like_CS"/>
</dbReference>
<dbReference type="PROSITE" id="PS00211">
    <property type="entry name" value="ABC_TRANSPORTER_1"/>
    <property type="match status" value="1"/>
</dbReference>
<dbReference type="SMART" id="SM00382">
    <property type="entry name" value="AAA"/>
    <property type="match status" value="2"/>
</dbReference>
<evidence type="ECO:0000256" key="5">
    <source>
        <dbReference type="ARBA" id="ARBA00022737"/>
    </source>
</evidence>
<feature type="domain" description="ABC transporter" evidence="11">
    <location>
        <begin position="272"/>
        <end position="490"/>
    </location>
</feature>
<evidence type="ECO:0000256" key="7">
    <source>
        <dbReference type="ARBA" id="ARBA00022840"/>
    </source>
</evidence>
<dbReference type="InterPro" id="IPR015856">
    <property type="entry name" value="ABC_transpr_CbiO/EcfA_su"/>
</dbReference>
<dbReference type="InterPro" id="IPR027417">
    <property type="entry name" value="P-loop_NTPase"/>
</dbReference>
<keyword evidence="8" id="KW-1278">Translocase</keyword>
<dbReference type="InterPro" id="IPR050095">
    <property type="entry name" value="ECF_ABC_transporter_ATP-bd"/>
</dbReference>
<keyword evidence="4" id="KW-1003">Cell membrane</keyword>
<evidence type="ECO:0000256" key="2">
    <source>
        <dbReference type="ARBA" id="ARBA00005417"/>
    </source>
</evidence>
<dbReference type="SUPFAM" id="SSF52540">
    <property type="entry name" value="P-loop containing nucleoside triphosphate hydrolases"/>
    <property type="match status" value="2"/>
</dbReference>
<dbReference type="Proteomes" id="UP000746471">
    <property type="component" value="Unassembled WGS sequence"/>
</dbReference>
<evidence type="ECO:0000256" key="4">
    <source>
        <dbReference type="ARBA" id="ARBA00022475"/>
    </source>
</evidence>
<evidence type="ECO:0000313" key="12">
    <source>
        <dbReference type="EMBL" id="MBS7527964.1"/>
    </source>
</evidence>
<dbReference type="RefSeq" id="WP_213237825.1">
    <property type="nucleotide sequence ID" value="NZ_JAHBCL010000028.1"/>
</dbReference>
<dbReference type="PANTHER" id="PTHR43553:SF23">
    <property type="entry name" value="ABC TRANSPORTER ATP-BINDING COMPONENT"/>
    <property type="match status" value="1"/>
</dbReference>
<organism evidence="12 13">
    <name type="scientific">Fusibacter paucivorans</name>
    <dbReference type="NCBI Taxonomy" id="76009"/>
    <lineage>
        <taxon>Bacteria</taxon>
        <taxon>Bacillati</taxon>
        <taxon>Bacillota</taxon>
        <taxon>Clostridia</taxon>
        <taxon>Eubacteriales</taxon>
        <taxon>Eubacteriales Family XII. Incertae Sedis</taxon>
        <taxon>Fusibacter</taxon>
    </lineage>
</organism>
<protein>
    <submittedName>
        <fullName evidence="12">ABC transporter ATP-binding protein</fullName>
    </submittedName>
</protein>
<dbReference type="Pfam" id="PF00005">
    <property type="entry name" value="ABC_tran"/>
    <property type="match status" value="2"/>
</dbReference>
<keyword evidence="6" id="KW-0547">Nucleotide-binding</keyword>
<keyword evidence="7 12" id="KW-0067">ATP-binding</keyword>
<keyword evidence="9" id="KW-0472">Membrane</keyword>
<evidence type="ECO:0000256" key="6">
    <source>
        <dbReference type="ARBA" id="ARBA00022741"/>
    </source>
</evidence>
<reference evidence="12 13" key="1">
    <citation type="submission" date="2021-05" db="EMBL/GenBank/DDBJ databases">
        <title>Fusibacter ferrireducens sp. nov., an anaerobic, sulfur- and Fe-reducing bacterium isolated from the mangrove sediment.</title>
        <authorList>
            <person name="Qiu D."/>
        </authorList>
    </citation>
    <scope>NUCLEOTIDE SEQUENCE [LARGE SCALE GENOMIC DNA]</scope>
    <source>
        <strain evidence="12 13">DSM 12116</strain>
    </source>
</reference>
<comment type="subcellular location">
    <subcellularLocation>
        <location evidence="1">Cell membrane</location>
        <topology evidence="1">Peripheral membrane protein</topology>
    </subcellularLocation>
</comment>
<evidence type="ECO:0000259" key="11">
    <source>
        <dbReference type="PROSITE" id="PS50893"/>
    </source>
</evidence>
<comment type="similarity">
    <text evidence="2">Belongs to the ABC transporter superfamily.</text>
</comment>
<dbReference type="InterPro" id="IPR003439">
    <property type="entry name" value="ABC_transporter-like_ATP-bd"/>
</dbReference>
<sequence>MIKFINASFMYEEISEVGEKEYRAATGIKNINLHIKEGECLVLCGVSGCGKTSLSRMINGLIPHFYHGSLEGEVLSKEVNMSQQAIAKTAEKVGSVFQNPRTQFFNVDTTSELAFGCENLGVAVNEIGSRIEEAVEKLNLKHLMDRSIFELSGGEKQRIACGSVYATHPDVFVMDEPSSSLDKSSIIQLKGVIETLKKMGKTVIIAEHRLHYLRDVADRFVYMQEGEIKSVYDREDFLKLSLDALTSKGLRTLDLNSLKALPVIHHERKPSICIKHLSFSRGKREILNIESLALFQHEIVALIGDNGAGKTTLAHCLCGLEKFKGMIEIDGKVQKNKELTARSFMVMQDVNTQLFTESVAEELLLNIEKPDKEKVDKLLKALNLEAHRERHPMALSGGQKQRVAIASAMMAGKDILIYDEPTSGLDWDNMNRMSELIRDTEKNTLCTMIITHDPELIFKTCDRVIHLKDGQVFDSYPVDAEGVEKIKKYFIE</sequence>
<accession>A0ABS5PS16</accession>
<evidence type="ECO:0000256" key="3">
    <source>
        <dbReference type="ARBA" id="ARBA00022448"/>
    </source>
</evidence>
<evidence type="ECO:0000256" key="8">
    <source>
        <dbReference type="ARBA" id="ARBA00022967"/>
    </source>
</evidence>
<keyword evidence="13" id="KW-1185">Reference proteome</keyword>
<keyword evidence="5" id="KW-0677">Repeat</keyword>
<dbReference type="PANTHER" id="PTHR43553">
    <property type="entry name" value="HEAVY METAL TRANSPORTER"/>
    <property type="match status" value="1"/>
</dbReference>
<comment type="caution">
    <text evidence="12">The sequence shown here is derived from an EMBL/GenBank/DDBJ whole genome shotgun (WGS) entry which is preliminary data.</text>
</comment>
<evidence type="ECO:0000313" key="13">
    <source>
        <dbReference type="Proteomes" id="UP000746471"/>
    </source>
</evidence>